<proteinExistence type="predicted"/>
<keyword evidence="3" id="KW-1185">Reference proteome</keyword>
<dbReference type="SUPFAM" id="SSF109854">
    <property type="entry name" value="DinB/YfiT-like putative metalloenzymes"/>
    <property type="match status" value="1"/>
</dbReference>
<dbReference type="Pfam" id="PF12867">
    <property type="entry name" value="DinB_2"/>
    <property type="match status" value="1"/>
</dbReference>
<name>A0ABY3AUJ3_PAEPP</name>
<gene>
    <name evidence="2" type="ORF">C7Y44_09530</name>
</gene>
<dbReference type="EMBL" id="SADY01000002">
    <property type="protein sequence ID" value="TQR45936.1"/>
    <property type="molecule type" value="Genomic_DNA"/>
</dbReference>
<dbReference type="InterPro" id="IPR024775">
    <property type="entry name" value="DinB-like"/>
</dbReference>
<dbReference type="Proteomes" id="UP000316208">
    <property type="component" value="Unassembled WGS sequence"/>
</dbReference>
<sequence length="165" mass="19659">MNLQRGKKMRLQLISELDEFVSFVESLDNVKDEIWFSPLGEGKWRIHDVITHIMKWDDYFNNVTFPNLSKSKSPELREHPDYLGFNEQSIIYGEGRNKKEIIEETIKNRQIMINNLMKLEDNQFSVVYPGDRGFTIGTYLTEFFISHESYHMKQIQDFLITKQIM</sequence>
<dbReference type="InterPro" id="IPR034660">
    <property type="entry name" value="DinB/YfiT-like"/>
</dbReference>
<comment type="caution">
    <text evidence="2">The sequence shown here is derived from an EMBL/GenBank/DDBJ whole genome shotgun (WGS) entry which is preliminary data.</text>
</comment>
<accession>A0ABY3AUJ3</accession>
<organism evidence="2 3">
    <name type="scientific">Paenibacillus popilliae</name>
    <name type="common">Bacillus popilliae</name>
    <dbReference type="NCBI Taxonomy" id="78057"/>
    <lineage>
        <taxon>Bacteria</taxon>
        <taxon>Bacillati</taxon>
        <taxon>Bacillota</taxon>
        <taxon>Bacilli</taxon>
        <taxon>Bacillales</taxon>
        <taxon>Paenibacillaceae</taxon>
        <taxon>Paenibacillus</taxon>
    </lineage>
</organism>
<evidence type="ECO:0000313" key="3">
    <source>
        <dbReference type="Proteomes" id="UP000316208"/>
    </source>
</evidence>
<evidence type="ECO:0000259" key="1">
    <source>
        <dbReference type="Pfam" id="PF12867"/>
    </source>
</evidence>
<reference evidence="2 3" key="1">
    <citation type="submission" date="2018-03" db="EMBL/GenBank/DDBJ databases">
        <title>Aerobic endospore-forming bacteria genome sequencing and assembly.</title>
        <authorList>
            <person name="Cavalcante D.A."/>
            <person name="Driks A."/>
            <person name="Putonti C."/>
            <person name="De-Souza M.T."/>
        </authorList>
    </citation>
    <scope>NUCLEOTIDE SEQUENCE [LARGE SCALE GENOMIC DNA]</scope>
    <source>
        <strain evidence="2 3">SDF0028</strain>
    </source>
</reference>
<feature type="domain" description="DinB-like" evidence="1">
    <location>
        <begin position="24"/>
        <end position="155"/>
    </location>
</feature>
<dbReference type="Gene3D" id="1.20.120.450">
    <property type="entry name" value="dinb family like domain"/>
    <property type="match status" value="1"/>
</dbReference>
<evidence type="ECO:0000313" key="2">
    <source>
        <dbReference type="EMBL" id="TQR45936.1"/>
    </source>
</evidence>
<protein>
    <submittedName>
        <fullName evidence="2">DinB family protein</fullName>
    </submittedName>
</protein>